<sequence length="64" mass="7421">MLDLGSKRLIPRENIVNTMPLMFKSRLQRDVALNSAEAEYMAMSMCFQEALRVHTLLQELRIPV</sequence>
<evidence type="ECO:0000313" key="1">
    <source>
        <dbReference type="EMBL" id="CCA21990.1"/>
    </source>
</evidence>
<name>F0WL30_9STRA</name>
<organism evidence="1">
    <name type="scientific">Albugo laibachii Nc14</name>
    <dbReference type="NCBI Taxonomy" id="890382"/>
    <lineage>
        <taxon>Eukaryota</taxon>
        <taxon>Sar</taxon>
        <taxon>Stramenopiles</taxon>
        <taxon>Oomycota</taxon>
        <taxon>Peronosporomycetes</taxon>
        <taxon>Albuginales</taxon>
        <taxon>Albuginaceae</taxon>
        <taxon>Albugo</taxon>
    </lineage>
</organism>
<reference evidence="1" key="2">
    <citation type="submission" date="2011-02" db="EMBL/GenBank/DDBJ databases">
        <authorList>
            <person name="MacLean D."/>
        </authorList>
    </citation>
    <scope>NUCLEOTIDE SEQUENCE</scope>
</reference>
<dbReference type="AlphaFoldDB" id="F0WL30"/>
<dbReference type="EMBL" id="FR824185">
    <property type="protein sequence ID" value="CCA21990.1"/>
    <property type="molecule type" value="Genomic_DNA"/>
</dbReference>
<dbReference type="HOGENOM" id="CLU_2872294_0_0_1"/>
<accession>F0WL30</accession>
<reference evidence="1" key="1">
    <citation type="journal article" date="2011" name="PLoS Biol.">
        <title>Gene gain and loss during evolution of obligate parasitism in the white rust pathogen of Arabidopsis thaliana.</title>
        <authorList>
            <person name="Kemen E."/>
            <person name="Gardiner A."/>
            <person name="Schultz-Larsen T."/>
            <person name="Kemen A.C."/>
            <person name="Balmuth A.L."/>
            <person name="Robert-Seilaniantz A."/>
            <person name="Bailey K."/>
            <person name="Holub E."/>
            <person name="Studholme D.J."/>
            <person name="Maclean D."/>
            <person name="Jones J.D."/>
        </authorList>
    </citation>
    <scope>NUCLEOTIDE SEQUENCE</scope>
</reference>
<proteinExistence type="predicted"/>
<protein>
    <submittedName>
        <fullName evidence="1">AlNc14C140G7218 protein</fullName>
    </submittedName>
</protein>
<gene>
    <name evidence="1" type="primary">AlNc14C140G7218</name>
    <name evidence="1" type="ORF">ALNC14_081330</name>
</gene>